<organism evidence="1 2">
    <name type="scientific">Ambispora leptoticha</name>
    <dbReference type="NCBI Taxonomy" id="144679"/>
    <lineage>
        <taxon>Eukaryota</taxon>
        <taxon>Fungi</taxon>
        <taxon>Fungi incertae sedis</taxon>
        <taxon>Mucoromycota</taxon>
        <taxon>Glomeromycotina</taxon>
        <taxon>Glomeromycetes</taxon>
        <taxon>Archaeosporales</taxon>
        <taxon>Ambisporaceae</taxon>
        <taxon>Ambispora</taxon>
    </lineage>
</organism>
<proteinExistence type="predicted"/>
<dbReference type="Proteomes" id="UP000789508">
    <property type="component" value="Unassembled WGS sequence"/>
</dbReference>
<dbReference type="EMBL" id="CAJVPS010000466">
    <property type="protein sequence ID" value="CAG8488125.1"/>
    <property type="molecule type" value="Genomic_DNA"/>
</dbReference>
<name>A0A9N8WM61_9GLOM</name>
<evidence type="ECO:0000313" key="1">
    <source>
        <dbReference type="EMBL" id="CAG8488125.1"/>
    </source>
</evidence>
<comment type="caution">
    <text evidence="1">The sequence shown here is derived from an EMBL/GenBank/DDBJ whole genome shotgun (WGS) entry which is preliminary data.</text>
</comment>
<accession>A0A9N8WM61</accession>
<gene>
    <name evidence="1" type="ORF">ALEPTO_LOCUS2838</name>
</gene>
<sequence>MSEFYDAADEQSLKELLSKILKEHRKDLLIATKFGNVRDPNGAFFRRK</sequence>
<keyword evidence="2" id="KW-1185">Reference proteome</keyword>
<protein>
    <submittedName>
        <fullName evidence="1">8907_t:CDS:1</fullName>
    </submittedName>
</protein>
<dbReference type="AlphaFoldDB" id="A0A9N8WM61"/>
<evidence type="ECO:0000313" key="2">
    <source>
        <dbReference type="Proteomes" id="UP000789508"/>
    </source>
</evidence>
<reference evidence="1" key="1">
    <citation type="submission" date="2021-06" db="EMBL/GenBank/DDBJ databases">
        <authorList>
            <person name="Kallberg Y."/>
            <person name="Tangrot J."/>
            <person name="Rosling A."/>
        </authorList>
    </citation>
    <scope>NUCLEOTIDE SEQUENCE</scope>
    <source>
        <strain evidence="1">FL130A</strain>
    </source>
</reference>